<evidence type="ECO:0000313" key="1">
    <source>
        <dbReference type="EMBL" id="MBX31268.1"/>
    </source>
</evidence>
<accession>A0A2P2MM02</accession>
<organism evidence="1">
    <name type="scientific">Rhizophora mucronata</name>
    <name type="common">Asiatic mangrove</name>
    <dbReference type="NCBI Taxonomy" id="61149"/>
    <lineage>
        <taxon>Eukaryota</taxon>
        <taxon>Viridiplantae</taxon>
        <taxon>Streptophyta</taxon>
        <taxon>Embryophyta</taxon>
        <taxon>Tracheophyta</taxon>
        <taxon>Spermatophyta</taxon>
        <taxon>Magnoliopsida</taxon>
        <taxon>eudicotyledons</taxon>
        <taxon>Gunneridae</taxon>
        <taxon>Pentapetalae</taxon>
        <taxon>rosids</taxon>
        <taxon>fabids</taxon>
        <taxon>Malpighiales</taxon>
        <taxon>Rhizophoraceae</taxon>
        <taxon>Rhizophora</taxon>
    </lineage>
</organism>
<protein>
    <submittedName>
        <fullName evidence="1">Uncharacterized protein</fullName>
    </submittedName>
</protein>
<reference evidence="1" key="1">
    <citation type="submission" date="2018-02" db="EMBL/GenBank/DDBJ databases">
        <title>Rhizophora mucronata_Transcriptome.</title>
        <authorList>
            <person name="Meera S.P."/>
            <person name="Sreeshan A."/>
            <person name="Augustine A."/>
        </authorList>
    </citation>
    <scope>NUCLEOTIDE SEQUENCE</scope>
    <source>
        <tissue evidence="1">Leaf</tissue>
    </source>
</reference>
<proteinExistence type="predicted"/>
<dbReference type="AlphaFoldDB" id="A0A2P2MM02"/>
<dbReference type="EMBL" id="GGEC01050784">
    <property type="protein sequence ID" value="MBX31268.1"/>
    <property type="molecule type" value="Transcribed_RNA"/>
</dbReference>
<name>A0A2P2MM02_RHIMU</name>
<sequence length="17" mass="1963">MWLGLLSPLPPKPFPRN</sequence>